<dbReference type="KEGG" id="shal:SHALO_1350"/>
<dbReference type="InterPro" id="IPR007553">
    <property type="entry name" value="2-thiour_desulf"/>
</dbReference>
<keyword evidence="3" id="KW-1185">Reference proteome</keyword>
<dbReference type="Proteomes" id="UP000094609">
    <property type="component" value="Chromosome"/>
</dbReference>
<feature type="domain" description="DUF1722" evidence="1">
    <location>
        <begin position="186"/>
        <end position="302"/>
    </location>
</feature>
<dbReference type="PANTHER" id="PTHR30087:SF0">
    <property type="entry name" value="INNER MEMBRANE PROTEIN"/>
    <property type="match status" value="1"/>
</dbReference>
<dbReference type="AlphaFoldDB" id="A0A1D7TJG8"/>
<evidence type="ECO:0000313" key="2">
    <source>
        <dbReference type="EMBL" id="AOO65126.1"/>
    </source>
</evidence>
<name>A0A1D7TJG8_9BACT</name>
<reference evidence="3" key="1">
    <citation type="submission" date="2016-08" db="EMBL/GenBank/DDBJ databases">
        <title>Complete genome sequence of the organohalide-respiring Epsilonproteobacterium Sulfurospirillum halorespirans.</title>
        <authorList>
            <person name="Goris T."/>
            <person name="Zimmermann J."/>
            <person name="Schenz B."/>
            <person name="Lemos M."/>
            <person name="Hackermueller J."/>
            <person name="Diekert G."/>
        </authorList>
    </citation>
    <scope>NUCLEOTIDE SEQUENCE [LARGE SCALE GENOMIC DNA]</scope>
    <source>
        <strain>DSM 13726</strain>
        <strain evidence="3">PCE-M2</strain>
    </source>
</reference>
<dbReference type="Pfam" id="PF04463">
    <property type="entry name" value="2-thiour_desulf"/>
    <property type="match status" value="1"/>
</dbReference>
<dbReference type="STRING" id="1193502.SHALO_1350"/>
<gene>
    <name evidence="2" type="ORF">SHALO_1350</name>
</gene>
<evidence type="ECO:0000313" key="3">
    <source>
        <dbReference type="Proteomes" id="UP000094609"/>
    </source>
</evidence>
<dbReference type="EMBL" id="CP017111">
    <property type="protein sequence ID" value="AOO65126.1"/>
    <property type="molecule type" value="Genomic_DNA"/>
</dbReference>
<dbReference type="RefSeq" id="WP_069477931.1">
    <property type="nucleotide sequence ID" value="NZ_CP017111.1"/>
</dbReference>
<dbReference type="Pfam" id="PF08349">
    <property type="entry name" value="DUF1722"/>
    <property type="match status" value="1"/>
</dbReference>
<protein>
    <submittedName>
        <fullName evidence="2">YbgA-like protein</fullName>
    </submittedName>
</protein>
<evidence type="ECO:0000259" key="1">
    <source>
        <dbReference type="Pfam" id="PF08349"/>
    </source>
</evidence>
<accession>A0A1D7TJG8</accession>
<dbReference type="PATRIC" id="fig|1193502.14.peg.1370"/>
<organism evidence="2 3">
    <name type="scientific">Sulfurospirillum halorespirans DSM 13726</name>
    <dbReference type="NCBI Taxonomy" id="1193502"/>
    <lineage>
        <taxon>Bacteria</taxon>
        <taxon>Pseudomonadati</taxon>
        <taxon>Campylobacterota</taxon>
        <taxon>Epsilonproteobacteria</taxon>
        <taxon>Campylobacterales</taxon>
        <taxon>Sulfurospirillaceae</taxon>
        <taxon>Sulfurospirillum</taxon>
    </lineage>
</organism>
<proteinExistence type="predicted"/>
<sequence length="315" mass="36331">MLKIAVSACLLGEPIRYDKTGQRDRFITDKLGKYASFIPFCPEHLAFGTPRETIRIVLEERHKNVITVFSKNDVTQAMNDAVAQELHKIQNEAICGIILKSKSPSCGLGSTKYYMKEMSEGKKDGLFAFTCKEHFVDFPIEEEARLIDPWLRENFVMQLFAYEDALQLQKNIKTMQELVSFHTAYKFLLQSKHEGNYRLLGKIVANHEKNSLQEITQMYLALFKKTIAYKGSIGKTVNVLQHMVGFFKKELNSSEKAELHMQIEEFRDEITPLISVMSTIEFLVKKYNTTYLLGQKFLNPYPKDLSLRSMIQEGK</sequence>
<dbReference type="PANTHER" id="PTHR30087">
    <property type="entry name" value="INNER MEMBRANE PROTEIN"/>
    <property type="match status" value="1"/>
</dbReference>
<dbReference type="InterPro" id="IPR013560">
    <property type="entry name" value="DUF1722"/>
</dbReference>